<dbReference type="PANTHER" id="PTHR12526">
    <property type="entry name" value="GLYCOSYLTRANSFERASE"/>
    <property type="match status" value="1"/>
</dbReference>
<dbReference type="CDD" id="cd03801">
    <property type="entry name" value="GT4_PimA-like"/>
    <property type="match status" value="1"/>
</dbReference>
<evidence type="ECO:0000313" key="1">
    <source>
        <dbReference type="EMBL" id="SHE68430.1"/>
    </source>
</evidence>
<dbReference type="Gene3D" id="3.40.50.2000">
    <property type="entry name" value="Glycogen Phosphorylase B"/>
    <property type="match status" value="2"/>
</dbReference>
<keyword evidence="2" id="KW-1185">Reference proteome</keyword>
<sequence length="358" mass="41848">MNSAKILLLLPYPLHTAPSQRFRIEAYFPLMHQHGIVIKAQPFFNEKAWSRLYKPGYFISKSLDVGKGFIKRLWAVIFLVHKYDFVLVHREASPIGPPIFEWIVTKIWRKKLVFDFDDAIWIPAISEQNKIANSIKCFWKTKWICKWAYKVAAGNNYLANYASQFNANVTILPTSVDTQNRYRTLVNQSIFKPAIGWTGSHSTMKYLDLVIPFLRQLEKEKEFDFYVISNKEPKFELQSLKFIKWTEETEIEDLSKINIGLMPLEADRWSEGKCGFKIIQYLALGIPAVASPVGVNAKIIENNQNGYLCQNENEWYQSISLLLDDRYLRKEMGRKGREKIIREYSIHVNADLFLELFK</sequence>
<dbReference type="SUPFAM" id="SSF53756">
    <property type="entry name" value="UDP-Glycosyltransferase/glycogen phosphorylase"/>
    <property type="match status" value="1"/>
</dbReference>
<dbReference type="Pfam" id="PF13692">
    <property type="entry name" value="Glyco_trans_1_4"/>
    <property type="match status" value="1"/>
</dbReference>
<dbReference type="EMBL" id="FQUU01000003">
    <property type="protein sequence ID" value="SHE68430.1"/>
    <property type="molecule type" value="Genomic_DNA"/>
</dbReference>
<proteinExistence type="predicted"/>
<organism evidence="1 2">
    <name type="scientific">Flavisolibacter ginsengisoli DSM 18119</name>
    <dbReference type="NCBI Taxonomy" id="1121884"/>
    <lineage>
        <taxon>Bacteria</taxon>
        <taxon>Pseudomonadati</taxon>
        <taxon>Bacteroidota</taxon>
        <taxon>Chitinophagia</taxon>
        <taxon>Chitinophagales</taxon>
        <taxon>Chitinophagaceae</taxon>
        <taxon>Flavisolibacter</taxon>
    </lineage>
</organism>
<evidence type="ECO:0000313" key="2">
    <source>
        <dbReference type="Proteomes" id="UP000184048"/>
    </source>
</evidence>
<name>A0A1M4VHR0_9BACT</name>
<dbReference type="GO" id="GO:0016740">
    <property type="term" value="F:transferase activity"/>
    <property type="evidence" value="ECO:0007669"/>
    <property type="project" value="UniProtKB-KW"/>
</dbReference>
<accession>A0A1M4VHR0</accession>
<gene>
    <name evidence="1" type="ORF">SAMN02745131_00860</name>
</gene>
<keyword evidence="1" id="KW-0808">Transferase</keyword>
<protein>
    <submittedName>
        <fullName evidence="1">Glycosyltransferase involved in cell wall bisynthesis</fullName>
    </submittedName>
</protein>
<reference evidence="1 2" key="1">
    <citation type="submission" date="2016-11" db="EMBL/GenBank/DDBJ databases">
        <authorList>
            <person name="Jaros S."/>
            <person name="Januszkiewicz K."/>
            <person name="Wedrychowicz H."/>
        </authorList>
    </citation>
    <scope>NUCLEOTIDE SEQUENCE [LARGE SCALE GENOMIC DNA]</scope>
    <source>
        <strain evidence="1 2">DSM 18119</strain>
    </source>
</reference>
<dbReference type="AlphaFoldDB" id="A0A1M4VHR0"/>
<dbReference type="STRING" id="1121884.SAMN02745131_00860"/>
<dbReference type="Proteomes" id="UP000184048">
    <property type="component" value="Unassembled WGS sequence"/>
</dbReference>